<dbReference type="Gene3D" id="3.40.50.150">
    <property type="entry name" value="Vaccinia Virus protein VP39"/>
    <property type="match status" value="1"/>
</dbReference>
<dbReference type="InterPro" id="IPR029063">
    <property type="entry name" value="SAM-dependent_MTases_sf"/>
</dbReference>
<evidence type="ECO:0000313" key="3">
    <source>
        <dbReference type="Proteomes" id="UP001583177"/>
    </source>
</evidence>
<comment type="caution">
    <text evidence="2">The sequence shown here is derived from an EMBL/GenBank/DDBJ whole genome shotgun (WGS) entry which is preliminary data.</text>
</comment>
<evidence type="ECO:0000259" key="1">
    <source>
        <dbReference type="Pfam" id="PF13649"/>
    </source>
</evidence>
<dbReference type="Pfam" id="PF13649">
    <property type="entry name" value="Methyltransf_25"/>
    <property type="match status" value="1"/>
</dbReference>
<gene>
    <name evidence="2" type="ORF">Daus18300_012031</name>
</gene>
<proteinExistence type="predicted"/>
<dbReference type="InterPro" id="IPR041698">
    <property type="entry name" value="Methyltransf_25"/>
</dbReference>
<keyword evidence="3" id="KW-1185">Reference proteome</keyword>
<name>A0ABR3W4A3_9PEZI</name>
<sequence length="284" mass="31653">MNSSFRPRQAVSINAETTREFLGSCTEDVAYDLLRPLLPFPDGSCVHDNGCGAGAVTEALCRLHALKDIPTPLIAATDVNATAYASLLPKVRHRGWPVEVAQMDCRELGFPDDAFSHSFTNFVFLQARRDDRRCASETYRTLQPGGLAAVTTWEDLPTMAVFRQTHQRMHGDEAGLPDMLKGHDYGKEDVRRAMADAGFEESRMKTDLYFTRVRIEDSRRWCEIGWSMCGAQVGGWTQKDEDEWDSAIGVAHDVLTAGPWYLRDEDGGNKGWLVMTASATSARK</sequence>
<organism evidence="2 3">
    <name type="scientific">Diaporthe australafricana</name>
    <dbReference type="NCBI Taxonomy" id="127596"/>
    <lineage>
        <taxon>Eukaryota</taxon>
        <taxon>Fungi</taxon>
        <taxon>Dikarya</taxon>
        <taxon>Ascomycota</taxon>
        <taxon>Pezizomycotina</taxon>
        <taxon>Sordariomycetes</taxon>
        <taxon>Sordariomycetidae</taxon>
        <taxon>Diaporthales</taxon>
        <taxon>Diaporthaceae</taxon>
        <taxon>Diaporthe</taxon>
    </lineage>
</organism>
<feature type="domain" description="Methyltransferase" evidence="1">
    <location>
        <begin position="46"/>
        <end position="146"/>
    </location>
</feature>
<dbReference type="SUPFAM" id="SSF53335">
    <property type="entry name" value="S-adenosyl-L-methionine-dependent methyltransferases"/>
    <property type="match status" value="1"/>
</dbReference>
<protein>
    <recommendedName>
        <fullName evidence="1">Methyltransferase domain-containing protein</fullName>
    </recommendedName>
</protein>
<evidence type="ECO:0000313" key="2">
    <source>
        <dbReference type="EMBL" id="KAL1852787.1"/>
    </source>
</evidence>
<accession>A0ABR3W4A3</accession>
<reference evidence="2 3" key="1">
    <citation type="journal article" date="2024" name="IMA Fungus">
        <title>IMA Genome - F19 : A genome assembly and annotation guide to empower mycologists, including annotated draft genome sequences of Ceratocystis pirilliformis, Diaporthe australafricana, Fusarium ophioides, Paecilomyces lecythidis, and Sporothrix stenoceras.</title>
        <authorList>
            <person name="Aylward J."/>
            <person name="Wilson A.M."/>
            <person name="Visagie C.M."/>
            <person name="Spraker J."/>
            <person name="Barnes I."/>
            <person name="Buitendag C."/>
            <person name="Ceriani C."/>
            <person name="Del Mar Angel L."/>
            <person name="du Plessis D."/>
            <person name="Fuchs T."/>
            <person name="Gasser K."/>
            <person name="Kramer D."/>
            <person name="Li W."/>
            <person name="Munsamy K."/>
            <person name="Piso A."/>
            <person name="Price J.L."/>
            <person name="Sonnekus B."/>
            <person name="Thomas C."/>
            <person name="van der Nest A."/>
            <person name="van Dijk A."/>
            <person name="van Heerden A."/>
            <person name="van Vuuren N."/>
            <person name="Yilmaz N."/>
            <person name="Duong T.A."/>
            <person name="van der Merwe N.A."/>
            <person name="Wingfield M.J."/>
            <person name="Wingfield B.D."/>
        </authorList>
    </citation>
    <scope>NUCLEOTIDE SEQUENCE [LARGE SCALE GENOMIC DNA]</scope>
    <source>
        <strain evidence="2 3">CMW 18300</strain>
    </source>
</reference>
<dbReference type="EMBL" id="JAWRVE010000156">
    <property type="protein sequence ID" value="KAL1852787.1"/>
    <property type="molecule type" value="Genomic_DNA"/>
</dbReference>
<dbReference type="Proteomes" id="UP001583177">
    <property type="component" value="Unassembled WGS sequence"/>
</dbReference>
<dbReference type="CDD" id="cd02440">
    <property type="entry name" value="AdoMet_MTases"/>
    <property type="match status" value="1"/>
</dbReference>